<gene>
    <name evidence="1" type="ORF">DHETER_LOCUS3595</name>
</gene>
<accession>A0ACA9L7B0</accession>
<evidence type="ECO:0000313" key="2">
    <source>
        <dbReference type="Proteomes" id="UP000789702"/>
    </source>
</evidence>
<keyword evidence="2" id="KW-1185">Reference proteome</keyword>
<evidence type="ECO:0000313" key="1">
    <source>
        <dbReference type="EMBL" id="CAG8514024.1"/>
    </source>
</evidence>
<protein>
    <submittedName>
        <fullName evidence="1">3655_t:CDS:1</fullName>
    </submittedName>
</protein>
<sequence>YSEELGSTSQQIEHSNCSIHVIAYSPDTTIVFKSDTELERCLSQHSMISEETTDI</sequence>
<name>A0ACA9L7B0_9GLOM</name>
<dbReference type="Proteomes" id="UP000789702">
    <property type="component" value="Unassembled WGS sequence"/>
</dbReference>
<proteinExistence type="predicted"/>
<organism evidence="1 2">
    <name type="scientific">Dentiscutata heterogama</name>
    <dbReference type="NCBI Taxonomy" id="1316150"/>
    <lineage>
        <taxon>Eukaryota</taxon>
        <taxon>Fungi</taxon>
        <taxon>Fungi incertae sedis</taxon>
        <taxon>Mucoromycota</taxon>
        <taxon>Glomeromycotina</taxon>
        <taxon>Glomeromycetes</taxon>
        <taxon>Diversisporales</taxon>
        <taxon>Gigasporaceae</taxon>
        <taxon>Dentiscutata</taxon>
    </lineage>
</organism>
<dbReference type="EMBL" id="CAJVPU010003152">
    <property type="protein sequence ID" value="CAG8514024.1"/>
    <property type="molecule type" value="Genomic_DNA"/>
</dbReference>
<feature type="non-terminal residue" evidence="1">
    <location>
        <position position="1"/>
    </location>
</feature>
<comment type="caution">
    <text evidence="1">The sequence shown here is derived from an EMBL/GenBank/DDBJ whole genome shotgun (WGS) entry which is preliminary data.</text>
</comment>
<reference evidence="1" key="1">
    <citation type="submission" date="2021-06" db="EMBL/GenBank/DDBJ databases">
        <authorList>
            <person name="Kallberg Y."/>
            <person name="Tangrot J."/>
            <person name="Rosling A."/>
        </authorList>
    </citation>
    <scope>NUCLEOTIDE SEQUENCE</scope>
    <source>
        <strain evidence="1">IL203A</strain>
    </source>
</reference>